<evidence type="ECO:0000256" key="1">
    <source>
        <dbReference type="SAM" id="MobiDB-lite"/>
    </source>
</evidence>
<dbReference type="EMBL" id="CP075584">
    <property type="protein sequence ID" value="WBM80448.1"/>
    <property type="molecule type" value="Genomic_DNA"/>
</dbReference>
<evidence type="ECO:0000313" key="3">
    <source>
        <dbReference type="Proteomes" id="UP001212421"/>
    </source>
</evidence>
<feature type="compositionally biased region" description="Basic and acidic residues" evidence="1">
    <location>
        <begin position="95"/>
        <end position="105"/>
    </location>
</feature>
<feature type="region of interest" description="Disordered" evidence="1">
    <location>
        <begin position="71"/>
        <end position="109"/>
    </location>
</feature>
<evidence type="ECO:0000313" key="2">
    <source>
        <dbReference type="EMBL" id="WBM80448.1"/>
    </source>
</evidence>
<name>A0ABY7ND71_9MICO</name>
<dbReference type="RefSeq" id="WP_281535100.1">
    <property type="nucleotide sequence ID" value="NZ_CP075584.1"/>
</dbReference>
<sequence>MPESGSWIGTAVQAPRVREPVEVLRALDLDAVVERKGRARGACADPAFRPVGSLDEQHALGTATHGAVAVDPEKPAGLVPDGDDETGLEGMPDQKALDDREHGGERMPVAQLPELVGRQFRLGCRAGGIDVQ</sequence>
<accession>A0ABY7ND71</accession>
<reference evidence="2 3" key="1">
    <citation type="submission" date="2021-05" db="EMBL/GenBank/DDBJ databases">
        <authorList>
            <person name="Kumar R."/>
            <person name="Kumar A."/>
            <person name="Mukhia S."/>
        </authorList>
    </citation>
    <scope>NUCLEOTIDE SEQUENCE [LARGE SCALE GENOMIC DNA]</scope>
    <source>
        <strain evidence="2 3">ERMR7:08</strain>
    </source>
</reference>
<organism evidence="2 3">
    <name type="scientific">Cryobacterium breve</name>
    <dbReference type="NCBI Taxonomy" id="1259258"/>
    <lineage>
        <taxon>Bacteria</taxon>
        <taxon>Bacillati</taxon>
        <taxon>Actinomycetota</taxon>
        <taxon>Actinomycetes</taxon>
        <taxon>Micrococcales</taxon>
        <taxon>Microbacteriaceae</taxon>
        <taxon>Cryobacterium</taxon>
    </lineage>
</organism>
<dbReference type="Proteomes" id="UP001212421">
    <property type="component" value="Chromosome"/>
</dbReference>
<gene>
    <name evidence="2" type="ORF">KIV56_02870</name>
</gene>
<proteinExistence type="predicted"/>
<keyword evidence="3" id="KW-1185">Reference proteome</keyword>
<protein>
    <submittedName>
        <fullName evidence="2">Uncharacterized protein</fullName>
    </submittedName>
</protein>